<dbReference type="Pfam" id="PF00196">
    <property type="entry name" value="GerE"/>
    <property type="match status" value="1"/>
</dbReference>
<dbReference type="GO" id="GO:0000160">
    <property type="term" value="P:phosphorelay signal transduction system"/>
    <property type="evidence" value="ECO:0007669"/>
    <property type="project" value="InterPro"/>
</dbReference>
<evidence type="ECO:0000256" key="4">
    <source>
        <dbReference type="ARBA" id="ARBA00023163"/>
    </source>
</evidence>
<keyword evidence="9" id="KW-1185">Reference proteome</keyword>
<comment type="caution">
    <text evidence="8">The sequence shown here is derived from an EMBL/GenBank/DDBJ whole genome shotgun (WGS) entry which is preliminary data.</text>
</comment>
<dbReference type="CDD" id="cd17535">
    <property type="entry name" value="REC_NarL-like"/>
    <property type="match status" value="1"/>
</dbReference>
<dbReference type="InterPro" id="IPR039420">
    <property type="entry name" value="WalR-like"/>
</dbReference>
<dbReference type="RefSeq" id="WP_191761766.1">
    <property type="nucleotide sequence ID" value="NZ_VJXY01000067.1"/>
</dbReference>
<evidence type="ECO:0000259" key="7">
    <source>
        <dbReference type="PROSITE" id="PS50110"/>
    </source>
</evidence>
<accession>A0AA40VUQ4</accession>
<dbReference type="CDD" id="cd06170">
    <property type="entry name" value="LuxR_C_like"/>
    <property type="match status" value="1"/>
</dbReference>
<sequence length="233" mass="25748">MIRIVIIEGQPFLRIGLVNAISQFILPTMEVCGEASCESEGIELIAKTLPDIVLLNLDLPGMGGIEVTAAIKQKFKCKVIILANIADPEVVALALDSGVDSYLLASSDLETLKYAIVKTYEGQVWIDQKMSRTFFASKYQKPKKPLNKGKKFGITLTNTEIRTLKLMARGLSNEKIAEIHNVSLGTVKSCVYTINQKLEARNRVQAIIRGILFGYLSYNTIILEALSNDLNIQ</sequence>
<evidence type="ECO:0000256" key="1">
    <source>
        <dbReference type="ARBA" id="ARBA00022553"/>
    </source>
</evidence>
<dbReference type="EMBL" id="VJXY01000067">
    <property type="protein sequence ID" value="MBD6620472.1"/>
    <property type="molecule type" value="Genomic_DNA"/>
</dbReference>
<dbReference type="PANTHER" id="PTHR43214:SF24">
    <property type="entry name" value="TRANSCRIPTIONAL REGULATORY PROTEIN NARL-RELATED"/>
    <property type="match status" value="1"/>
</dbReference>
<dbReference type="Pfam" id="PF00072">
    <property type="entry name" value="Response_reg"/>
    <property type="match status" value="1"/>
</dbReference>
<reference evidence="8" key="1">
    <citation type="submission" date="2019-07" db="EMBL/GenBank/DDBJ databases">
        <title>Toxilogical consequences of a new and cryptic species of cyanobacteria (Komarekiella delphini-convector) recovered from the epidermis of a bottlenose dolphin and 1500 ft. in the air.</title>
        <authorList>
            <person name="Brown A.O."/>
            <person name="Dvorak P."/>
            <person name="Villanueva C.D."/>
            <person name="Foss A.J."/>
            <person name="Garvey A.D."/>
            <person name="Gibson Q.A."/>
            <person name="Johansen J.R."/>
            <person name="Casamatta D.A."/>
        </authorList>
    </citation>
    <scope>NUCLEOTIDE SEQUENCE</scope>
    <source>
        <strain evidence="8">SJRDD-AB1</strain>
    </source>
</reference>
<proteinExistence type="predicted"/>
<evidence type="ECO:0000256" key="2">
    <source>
        <dbReference type="ARBA" id="ARBA00023015"/>
    </source>
</evidence>
<keyword evidence="4" id="KW-0804">Transcription</keyword>
<evidence type="ECO:0000313" key="9">
    <source>
        <dbReference type="Proteomes" id="UP001165986"/>
    </source>
</evidence>
<organism evidence="8 9">
    <name type="scientific">Komarekiella delphini-convector SJRDD-AB1</name>
    <dbReference type="NCBI Taxonomy" id="2593771"/>
    <lineage>
        <taxon>Bacteria</taxon>
        <taxon>Bacillati</taxon>
        <taxon>Cyanobacteriota</taxon>
        <taxon>Cyanophyceae</taxon>
        <taxon>Nostocales</taxon>
        <taxon>Nostocaceae</taxon>
        <taxon>Komarekiella</taxon>
        <taxon>Komarekiella delphini-convector</taxon>
    </lineage>
</organism>
<dbReference type="PROSITE" id="PS50110">
    <property type="entry name" value="RESPONSE_REGULATORY"/>
    <property type="match status" value="1"/>
</dbReference>
<feature type="domain" description="Response regulatory" evidence="7">
    <location>
        <begin position="3"/>
        <end position="120"/>
    </location>
</feature>
<dbReference type="SUPFAM" id="SSF46894">
    <property type="entry name" value="C-terminal effector domain of the bipartite response regulators"/>
    <property type="match status" value="1"/>
</dbReference>
<dbReference type="SMART" id="SM00448">
    <property type="entry name" value="REC"/>
    <property type="match status" value="1"/>
</dbReference>
<keyword evidence="1" id="KW-0597">Phosphoprotein</keyword>
<dbReference type="GO" id="GO:0006355">
    <property type="term" value="P:regulation of DNA-templated transcription"/>
    <property type="evidence" value="ECO:0007669"/>
    <property type="project" value="InterPro"/>
</dbReference>
<dbReference type="InterPro" id="IPR016032">
    <property type="entry name" value="Sig_transdc_resp-reg_C-effctor"/>
</dbReference>
<dbReference type="AlphaFoldDB" id="A0AA40VUQ4"/>
<dbReference type="PRINTS" id="PR00038">
    <property type="entry name" value="HTHLUXR"/>
</dbReference>
<evidence type="ECO:0000313" key="8">
    <source>
        <dbReference type="EMBL" id="MBD6620472.1"/>
    </source>
</evidence>
<dbReference type="GO" id="GO:0003677">
    <property type="term" value="F:DNA binding"/>
    <property type="evidence" value="ECO:0007669"/>
    <property type="project" value="UniProtKB-KW"/>
</dbReference>
<dbReference type="InterPro" id="IPR001789">
    <property type="entry name" value="Sig_transdc_resp-reg_receiver"/>
</dbReference>
<name>A0AA40VUQ4_9NOST</name>
<dbReference type="InterPro" id="IPR011006">
    <property type="entry name" value="CheY-like_superfamily"/>
</dbReference>
<dbReference type="Proteomes" id="UP001165986">
    <property type="component" value="Unassembled WGS sequence"/>
</dbReference>
<feature type="domain" description="HTH luxR-type" evidence="6">
    <location>
        <begin position="149"/>
        <end position="214"/>
    </location>
</feature>
<keyword evidence="2" id="KW-0805">Transcription regulation</keyword>
<dbReference type="SUPFAM" id="SSF52172">
    <property type="entry name" value="CheY-like"/>
    <property type="match status" value="1"/>
</dbReference>
<dbReference type="InterPro" id="IPR000792">
    <property type="entry name" value="Tscrpt_reg_LuxR_C"/>
</dbReference>
<dbReference type="SMART" id="SM00421">
    <property type="entry name" value="HTH_LUXR"/>
    <property type="match status" value="1"/>
</dbReference>
<evidence type="ECO:0000259" key="6">
    <source>
        <dbReference type="PROSITE" id="PS50043"/>
    </source>
</evidence>
<evidence type="ECO:0000256" key="5">
    <source>
        <dbReference type="PROSITE-ProRule" id="PRU00169"/>
    </source>
</evidence>
<protein>
    <submittedName>
        <fullName evidence="8">Response regulator transcription factor</fullName>
    </submittedName>
</protein>
<dbReference type="PROSITE" id="PS50043">
    <property type="entry name" value="HTH_LUXR_2"/>
    <property type="match status" value="1"/>
</dbReference>
<dbReference type="InterPro" id="IPR058245">
    <property type="entry name" value="NreC/VraR/RcsB-like_REC"/>
</dbReference>
<gene>
    <name evidence="8" type="ORF">FNW02_33005</name>
</gene>
<dbReference type="Gene3D" id="3.40.50.2300">
    <property type="match status" value="1"/>
</dbReference>
<dbReference type="PANTHER" id="PTHR43214">
    <property type="entry name" value="TWO-COMPONENT RESPONSE REGULATOR"/>
    <property type="match status" value="1"/>
</dbReference>
<comment type="caution">
    <text evidence="5">Lacks conserved residue(s) required for the propagation of feature annotation.</text>
</comment>
<evidence type="ECO:0000256" key="3">
    <source>
        <dbReference type="ARBA" id="ARBA00023125"/>
    </source>
</evidence>
<keyword evidence="3" id="KW-0238">DNA-binding</keyword>